<evidence type="ECO:0000313" key="1">
    <source>
        <dbReference type="EMBL" id="GFO16003.1"/>
    </source>
</evidence>
<dbReference type="EMBL" id="BLXT01004638">
    <property type="protein sequence ID" value="GFO16003.1"/>
    <property type="molecule type" value="Genomic_DNA"/>
</dbReference>
<proteinExistence type="predicted"/>
<dbReference type="AlphaFoldDB" id="A0AAV4BB09"/>
<name>A0AAV4BB09_9GAST</name>
<comment type="caution">
    <text evidence="1">The sequence shown here is derived from an EMBL/GenBank/DDBJ whole genome shotgun (WGS) entry which is preliminary data.</text>
</comment>
<protein>
    <recommendedName>
        <fullName evidence="3">Secreted protein</fullName>
    </recommendedName>
</protein>
<accession>A0AAV4BB09</accession>
<reference evidence="1 2" key="1">
    <citation type="journal article" date="2021" name="Elife">
        <title>Chloroplast acquisition without the gene transfer in kleptoplastic sea slugs, Plakobranchus ocellatus.</title>
        <authorList>
            <person name="Maeda T."/>
            <person name="Takahashi S."/>
            <person name="Yoshida T."/>
            <person name="Shimamura S."/>
            <person name="Takaki Y."/>
            <person name="Nagai Y."/>
            <person name="Toyoda A."/>
            <person name="Suzuki Y."/>
            <person name="Arimoto A."/>
            <person name="Ishii H."/>
            <person name="Satoh N."/>
            <person name="Nishiyama T."/>
            <person name="Hasebe M."/>
            <person name="Maruyama T."/>
            <person name="Minagawa J."/>
            <person name="Obokata J."/>
            <person name="Shigenobu S."/>
        </authorList>
    </citation>
    <scope>NUCLEOTIDE SEQUENCE [LARGE SCALE GENOMIC DNA]</scope>
</reference>
<sequence>MRQKRLRDASTLFAVCILGASRNLRVKKMRQKRLHREQSHTKVMTPTCKSVDLFHRTPAFTLAHNLNLFKLWRLFFQRSIDCAKNAPNCWEKPISYEVTAHSFYSKSI</sequence>
<gene>
    <name evidence="1" type="ORF">PoB_004250800</name>
</gene>
<dbReference type="Proteomes" id="UP000735302">
    <property type="component" value="Unassembled WGS sequence"/>
</dbReference>
<evidence type="ECO:0008006" key="3">
    <source>
        <dbReference type="Google" id="ProtNLM"/>
    </source>
</evidence>
<evidence type="ECO:0000313" key="2">
    <source>
        <dbReference type="Proteomes" id="UP000735302"/>
    </source>
</evidence>
<keyword evidence="2" id="KW-1185">Reference proteome</keyword>
<organism evidence="1 2">
    <name type="scientific">Plakobranchus ocellatus</name>
    <dbReference type="NCBI Taxonomy" id="259542"/>
    <lineage>
        <taxon>Eukaryota</taxon>
        <taxon>Metazoa</taxon>
        <taxon>Spiralia</taxon>
        <taxon>Lophotrochozoa</taxon>
        <taxon>Mollusca</taxon>
        <taxon>Gastropoda</taxon>
        <taxon>Heterobranchia</taxon>
        <taxon>Euthyneura</taxon>
        <taxon>Panpulmonata</taxon>
        <taxon>Sacoglossa</taxon>
        <taxon>Placobranchoidea</taxon>
        <taxon>Plakobranchidae</taxon>
        <taxon>Plakobranchus</taxon>
    </lineage>
</organism>